<sequence length="984" mass="111659">MDMKNIYRIILIIILCTGVLPVCAQGNYYAAMPDVTPPSPTSRVFQKFLGYPISHATGTIDISIPLYTVEAYGLSLPLTLKYHSSGVRVQDPVGVVGRNWALFPGFKISRTIMGKPDEVYPVADVSGNLTRDDYIYMSSPYSNDCDCWNERGHIYPCMDGQYDVFQINMPGMNASFILQRVNGVDVVKQISDTPLKITPKLDNSTNFISTRLYGFEILDDKGIRYAFGEKNPVHGLSSPQKYVEYQPYGSCFCGWMLREIIFPGNEKISFTYQSVREDVPTFNHTLSVLDNGKSMWLAGCFHNDMIDSSTGSDSSFWRILGGDGYQINEGRDSPYSYINRSLVPDSITIPNGLIDLNYSAGKLASLNVKQSSGIQVRNVQFTYDTTTGNLLKKVNINGEGNYLFTYKNESSFSYLRSGFDWWGFYNEADFGDADLPNINLEIRKTTGSLNVPVNRTIGNRANRKPNAAYMDTYSLTEMLSPTKGKLKISYEPHRFTVKRKEEIGGGLRVKSTELYDPVSGKTIVKNYTYEDAHFIGTDYPDEKSLITTRYICPLDDGGCRVRQRTLSVFSGFPNVRGNTNPVWYGKITEVASDWKKVYQYDFRPDEYDNVIFDDLSPDYSLNNECLLSAMNRMLYPIPWLLSENFYRKSGNIYEKVQSLTNMYEKSEMKMPAAIVTPYQFGLNGYSSCQFMEKLIACPSYNYCDVYGSPVKSFPYYIATGYHRLKSTCKTTYQSSDSIVEKSVFAYDTERPYNIISKSSLCSGGAEQVERTYYSNNTIPDKESLTTSQRSAIQLLTSRNYLTTPVQQTMEKKDKRLYSVLRGYSSSLSSGMVVEDQYYCKGTDKYEKRISYNKYDIYGNPVYINKDGAEKVVYLWGYKGQYLLAEIKGATYEEVKKALTMDPASMSSCILPSIPLYLDMIDNLYKALPSALITSYTYHPLIGISGIISPNKAKTTFEYNSDSQLIRIKDTEGKTMEEYQYHFRP</sequence>
<dbReference type="Proteomes" id="UP000448877">
    <property type="component" value="Unassembled WGS sequence"/>
</dbReference>
<accession>A0A108T7C2</accession>
<comment type="caution">
    <text evidence="1">The sequence shown here is derived from an EMBL/GenBank/DDBJ whole genome shotgun (WGS) entry which is preliminary data.</text>
</comment>
<reference evidence="1 2" key="1">
    <citation type="journal article" date="2019" name="Nat. Med.">
        <title>A library of human gut bacterial isolates paired with longitudinal multiomics data enables mechanistic microbiome research.</title>
        <authorList>
            <person name="Poyet M."/>
            <person name="Groussin M."/>
            <person name="Gibbons S.M."/>
            <person name="Avila-Pacheco J."/>
            <person name="Jiang X."/>
            <person name="Kearney S.M."/>
            <person name="Perrotta A.R."/>
            <person name="Berdy B."/>
            <person name="Zhao S."/>
            <person name="Lieberman T.D."/>
            <person name="Swanson P.K."/>
            <person name="Smith M."/>
            <person name="Roesemann S."/>
            <person name="Alexander J.E."/>
            <person name="Rich S.A."/>
            <person name="Livny J."/>
            <person name="Vlamakis H."/>
            <person name="Clish C."/>
            <person name="Bullock K."/>
            <person name="Deik A."/>
            <person name="Scott J."/>
            <person name="Pierce K.A."/>
            <person name="Xavier R.J."/>
            <person name="Alm E.J."/>
        </authorList>
    </citation>
    <scope>NUCLEOTIDE SEQUENCE [LARGE SCALE GENOMIC DNA]</scope>
    <source>
        <strain evidence="1 2">BIOML-A6</strain>
    </source>
</reference>
<dbReference type="AlphaFoldDB" id="A0A108T7C2"/>
<organism evidence="1 2">
    <name type="scientific">Bacteroides cellulosilyticus</name>
    <dbReference type="NCBI Taxonomy" id="246787"/>
    <lineage>
        <taxon>Bacteria</taxon>
        <taxon>Pseudomonadati</taxon>
        <taxon>Bacteroidota</taxon>
        <taxon>Bacteroidia</taxon>
        <taxon>Bacteroidales</taxon>
        <taxon>Bacteroidaceae</taxon>
        <taxon>Bacteroides</taxon>
    </lineage>
</organism>
<evidence type="ECO:0000313" key="1">
    <source>
        <dbReference type="EMBL" id="KAA5410729.1"/>
    </source>
</evidence>
<proteinExistence type="predicted"/>
<name>A0A108T7C2_9BACE</name>
<dbReference type="EMBL" id="VVYV01000125">
    <property type="protein sequence ID" value="KAA5410729.1"/>
    <property type="molecule type" value="Genomic_DNA"/>
</dbReference>
<gene>
    <name evidence="1" type="ORF">F2Y81_29190</name>
</gene>
<protein>
    <recommendedName>
        <fullName evidence="3">YD repeat (Two copies)</fullName>
    </recommendedName>
</protein>
<evidence type="ECO:0008006" key="3">
    <source>
        <dbReference type="Google" id="ProtNLM"/>
    </source>
</evidence>
<evidence type="ECO:0000313" key="2">
    <source>
        <dbReference type="Proteomes" id="UP000448877"/>
    </source>
</evidence>